<evidence type="ECO:0000313" key="14">
    <source>
        <dbReference type="Ensembl" id="ENSPEMP00000004809.2"/>
    </source>
</evidence>
<evidence type="ECO:0000256" key="5">
    <source>
        <dbReference type="ARBA" id="ARBA00022737"/>
    </source>
</evidence>
<keyword evidence="6" id="KW-0967">Endosome</keyword>
<dbReference type="Ensembl" id="ENSPEMT00000008598.2">
    <property type="protein sequence ID" value="ENSPEMP00000004809.2"/>
    <property type="gene ID" value="ENSPEMG00000007163.2"/>
</dbReference>
<dbReference type="GO" id="GO:0099149">
    <property type="term" value="P:regulation of postsynaptic neurotransmitter receptor internalization"/>
    <property type="evidence" value="ECO:0007669"/>
    <property type="project" value="Ensembl"/>
</dbReference>
<dbReference type="RefSeq" id="XP_006974224.2">
    <property type="nucleotide sequence ID" value="XM_006974162.4"/>
</dbReference>
<dbReference type="OrthoDB" id="5574975at2759"/>
<dbReference type="Gene3D" id="1.25.10.10">
    <property type="entry name" value="Leucine-rich Repeat Variant"/>
    <property type="match status" value="2"/>
</dbReference>
<dbReference type="AlphaFoldDB" id="A0A6I9LAS4"/>
<protein>
    <recommendedName>
        <fullName evidence="4">Protein VAC14 homolog</fullName>
    </recommendedName>
</protein>
<dbReference type="GO" id="GO:0042802">
    <property type="term" value="F:identical protein binding"/>
    <property type="evidence" value="ECO:0007669"/>
    <property type="project" value="Ensembl"/>
</dbReference>
<feature type="domain" description="Vacuolar protein 14 C-terminal Fig4-binding" evidence="13">
    <location>
        <begin position="543"/>
        <end position="721"/>
    </location>
</feature>
<evidence type="ECO:0000256" key="12">
    <source>
        <dbReference type="SAM" id="MobiDB-lite"/>
    </source>
</evidence>
<evidence type="ECO:0000256" key="11">
    <source>
        <dbReference type="ARBA" id="ARBA00047092"/>
    </source>
</evidence>
<evidence type="ECO:0000313" key="15">
    <source>
        <dbReference type="Proteomes" id="UP000694547"/>
    </source>
</evidence>
<evidence type="ECO:0000256" key="6">
    <source>
        <dbReference type="ARBA" id="ARBA00022753"/>
    </source>
</evidence>
<dbReference type="CTD" id="55697"/>
<dbReference type="InterPro" id="IPR026825">
    <property type="entry name" value="Vac14"/>
</dbReference>
<dbReference type="GeneID" id="102922959"/>
<dbReference type="InterPro" id="IPR021841">
    <property type="entry name" value="VAC14_Fig4p-bd"/>
</dbReference>
<evidence type="ECO:0000256" key="2">
    <source>
        <dbReference type="ARBA" id="ARBA00004608"/>
    </source>
</evidence>
<sequence length="783" mass="88172">MNPEKDFAPLTPNIVRALNDKLYEKRKVAALEIEKLVRDFVAQNNTMQIKHVIQTLSQEFALSQHPHSRKGGLIGLAACSIALGKDSGLYLKELIEPVLTCFNDADSRLRYYACEALYNIVKVARGAVLPHFNVLFDGLSKLAADPDPNVKSGSELLDRLLKDIVTESNKFDLVGFIPLLRERIYSNNQYARQFIISWILVLVSVPDINLLDYLPEILDGLFQILGDNGKEIRKMCEVVLGEFLKEIKKNPSSVKFAEMANILVIHCQTTDDLIQLTAMCWMREFIQLAGRVMLPYSSGILTAVLPCLAYDDRKKSIKEVANVCNQSLMKLVTPEDDEPDEPKPVTQRQTEPNPEDSLPKQEGTASGGPGGSCDSSFGSGISVFTSASTDRAPVTLHLDGIVQVLNCHLSDTAIGMMTRIAVLKWLYHLYIKTPRKMFRHTDSLFPILLQTLSDESDEVVLKDLEVLAEIASSPAGQTDDPGAPDGPDFRVSHSELQVHTSGRANMLTAPSTKGLECSPSTPTMNSYFYKFMINLLQTFSSERKLLEARGPFIIRQLCLLLNAENIFHSMADILLREEDLKFASTMVHTLNTILLTSTELFQLRNQLKDLKTLESQNLFCCLYRSWCHNPVTTVSLCFLTQNYRHAYDLIQKFGDLEVTVDFLTEVDKLVQLIECPIFTYLRLQLLDVKNNPYLIKALYGLLMLLPQSSAFQLLSHRLQCVPNPELLQTEDSLKAAPKSQKGDSPSIDYTELLQHFEKVQRQHLEVRHQRSGRGDHLDRRVVL</sequence>
<evidence type="ECO:0000256" key="8">
    <source>
        <dbReference type="ARBA" id="ARBA00022848"/>
    </source>
</evidence>
<gene>
    <name evidence="14" type="primary">Vac14</name>
</gene>
<evidence type="ECO:0000256" key="1">
    <source>
        <dbReference type="ARBA" id="ARBA00004524"/>
    </source>
</evidence>
<dbReference type="FunFam" id="1.25.10.10:FF:000631">
    <property type="entry name" value="Vac14, PIKFYVE complex component"/>
    <property type="match status" value="1"/>
</dbReference>
<comment type="similarity">
    <text evidence="3">Belongs to the VAC14 family.</text>
</comment>
<evidence type="ECO:0000256" key="7">
    <source>
        <dbReference type="ARBA" id="ARBA00022824"/>
    </source>
</evidence>
<dbReference type="InterPro" id="IPR011989">
    <property type="entry name" value="ARM-like"/>
</dbReference>
<evidence type="ECO:0000259" key="13">
    <source>
        <dbReference type="Pfam" id="PF11916"/>
    </source>
</evidence>
<keyword evidence="7" id="KW-0256">Endoplasmic reticulum</keyword>
<name>A0A6I9LAS4_PERMB</name>
<feature type="region of interest" description="Disordered" evidence="12">
    <location>
        <begin position="331"/>
        <end position="372"/>
    </location>
</feature>
<dbReference type="GO" id="GO:0010008">
    <property type="term" value="C:endosome membrane"/>
    <property type="evidence" value="ECO:0007669"/>
    <property type="project" value="UniProtKB-SubCell"/>
</dbReference>
<organism evidence="14 15">
    <name type="scientific">Peromyscus maniculatus bairdii</name>
    <name type="common">Prairie deer mouse</name>
    <dbReference type="NCBI Taxonomy" id="230844"/>
    <lineage>
        <taxon>Eukaryota</taxon>
        <taxon>Metazoa</taxon>
        <taxon>Chordata</taxon>
        <taxon>Craniata</taxon>
        <taxon>Vertebrata</taxon>
        <taxon>Euteleostomi</taxon>
        <taxon>Mammalia</taxon>
        <taxon>Eutheria</taxon>
        <taxon>Euarchontoglires</taxon>
        <taxon>Glires</taxon>
        <taxon>Rodentia</taxon>
        <taxon>Myomorpha</taxon>
        <taxon>Muroidea</taxon>
        <taxon>Cricetidae</taxon>
        <taxon>Neotominae</taxon>
        <taxon>Peromyscus</taxon>
    </lineage>
</organism>
<dbReference type="GO" id="GO:0006661">
    <property type="term" value="P:phosphatidylinositol biosynthetic process"/>
    <property type="evidence" value="ECO:0007669"/>
    <property type="project" value="InterPro"/>
</dbReference>
<accession>A0A6I9LAS4</accession>
<dbReference type="GeneTree" id="ENSGT00390000008385"/>
<dbReference type="Pfam" id="PF11916">
    <property type="entry name" value="Vac14_Fig4_bd"/>
    <property type="match status" value="1"/>
</dbReference>
<dbReference type="Proteomes" id="UP000694547">
    <property type="component" value="Chromosome 5"/>
</dbReference>
<dbReference type="GO" id="GO:0005829">
    <property type="term" value="C:cytosol"/>
    <property type="evidence" value="ECO:0007669"/>
    <property type="project" value="Ensembl"/>
</dbReference>
<keyword evidence="15" id="KW-1185">Reference proteome</keyword>
<reference evidence="14" key="2">
    <citation type="submission" date="2025-08" db="UniProtKB">
        <authorList>
            <consortium name="Ensembl"/>
        </authorList>
    </citation>
    <scope>IDENTIFICATION</scope>
</reference>
<keyword evidence="9" id="KW-0472">Membrane</keyword>
<evidence type="ECO:0000256" key="10">
    <source>
        <dbReference type="ARBA" id="ARBA00045654"/>
    </source>
</evidence>
<comment type="function">
    <text evidence="10">Scaffold protein component of the PI(3,5)P2 regulatory complex which regulates both the synthesis and turnover of phosphatidylinositol 3,5-bisphosphate (PtdIns(3,5)P2). Pentamerizes into a star-shaped structure and nucleates the assembly of the complex. The pentamer binds a single copy each of PIKFYVE and FIG4 and coordinates both PIKfyve kinase activity and FIG4 phosphatase activity, being required to maintain normal levels of phosphatidylinositol 3-phosphate (PtdIns(3)P) and phosphatidylinositol 5-phosphate (PtdIns(5)P). Plays a role in the biogenesis of endosome carrier vesicles (ECV) / multivesicular bodies (MVB) transport intermediates from early endosomes.</text>
</comment>
<dbReference type="PANTHER" id="PTHR16023:SF0">
    <property type="entry name" value="PROTEIN VAC14 HOMOLOG"/>
    <property type="match status" value="1"/>
</dbReference>
<comment type="subunit">
    <text evidence="11">Forms pentamers. Component of the PI(3,5)P2 regulatory complex/PAS complex, at least composed of PIKFYVE, FIG4 and VAC14. VAC14 nucleates the assembly of the complex and serves as a scaffold by pentamerizing into a star-shaped structure, which can bind a single copy each of PIKFYVE and FIG4 and coordinates their activities. Interacts with NOS1.</text>
</comment>
<dbReference type="PANTHER" id="PTHR16023">
    <property type="entry name" value="TAX1 BINDING PROTEIN-RELATED"/>
    <property type="match status" value="1"/>
</dbReference>
<dbReference type="GO" id="GO:0098830">
    <property type="term" value="C:presynaptic endosome"/>
    <property type="evidence" value="ECO:0007669"/>
    <property type="project" value="Ensembl"/>
</dbReference>
<evidence type="ECO:0000256" key="3">
    <source>
        <dbReference type="ARBA" id="ARBA00010225"/>
    </source>
</evidence>
<evidence type="ECO:0000256" key="4">
    <source>
        <dbReference type="ARBA" id="ARBA00013840"/>
    </source>
</evidence>
<comment type="subcellular location">
    <subcellularLocation>
        <location evidence="2">Endosome membrane</location>
    </subcellularLocation>
    <subcellularLocation>
        <location evidence="1">Microsome membrane</location>
    </subcellularLocation>
</comment>
<keyword evidence="5" id="KW-0677">Repeat</keyword>
<reference evidence="14" key="3">
    <citation type="submission" date="2025-09" db="UniProtKB">
        <authorList>
            <consortium name="Ensembl"/>
        </authorList>
    </citation>
    <scope>IDENTIFICATION</scope>
</reference>
<reference evidence="14 15" key="1">
    <citation type="submission" date="2018-10" db="EMBL/GenBank/DDBJ databases">
        <title>Improved assembly of the deer mouse Peromyscus maniculatus genome.</title>
        <authorList>
            <person name="Lassance J.-M."/>
            <person name="Hoekstra H.E."/>
        </authorList>
    </citation>
    <scope>NUCLEOTIDE SEQUENCE [LARGE SCALE GENOMIC DNA]</scope>
</reference>
<evidence type="ECO:0000256" key="9">
    <source>
        <dbReference type="ARBA" id="ARBA00023136"/>
    </source>
</evidence>
<dbReference type="SUPFAM" id="SSF48371">
    <property type="entry name" value="ARM repeat"/>
    <property type="match status" value="1"/>
</dbReference>
<keyword evidence="8" id="KW-0492">Microsome</keyword>
<dbReference type="InterPro" id="IPR016024">
    <property type="entry name" value="ARM-type_fold"/>
</dbReference>
<dbReference type="GO" id="GO:0070772">
    <property type="term" value="C:PAS complex"/>
    <property type="evidence" value="ECO:0007669"/>
    <property type="project" value="InterPro"/>
</dbReference>
<dbReference type="Pfam" id="PF12755">
    <property type="entry name" value="Vac14_Fab1_bd"/>
    <property type="match status" value="1"/>
</dbReference>
<proteinExistence type="inferred from homology"/>